<evidence type="ECO:0000256" key="1">
    <source>
        <dbReference type="SAM" id="MobiDB-lite"/>
    </source>
</evidence>
<dbReference type="OrthoDB" id="4851548at2759"/>
<proteinExistence type="predicted"/>
<comment type="caution">
    <text evidence="2">The sequence shown here is derived from an EMBL/GenBank/DDBJ whole genome shotgun (WGS) entry which is preliminary data.</text>
</comment>
<dbReference type="Proteomes" id="UP000434172">
    <property type="component" value="Unassembled WGS sequence"/>
</dbReference>
<evidence type="ECO:0000313" key="2">
    <source>
        <dbReference type="EMBL" id="KAF0326940.1"/>
    </source>
</evidence>
<accession>A0A8H3WII9</accession>
<dbReference type="EMBL" id="WOWK01000026">
    <property type="protein sequence ID" value="KAF0326940.1"/>
    <property type="molecule type" value="Genomic_DNA"/>
</dbReference>
<evidence type="ECO:0000313" key="3">
    <source>
        <dbReference type="Proteomes" id="UP000434172"/>
    </source>
</evidence>
<keyword evidence="3" id="KW-1185">Reference proteome</keyword>
<protein>
    <submittedName>
        <fullName evidence="2">Uncharacterized protein</fullName>
    </submittedName>
</protein>
<feature type="region of interest" description="Disordered" evidence="1">
    <location>
        <begin position="1"/>
        <end position="67"/>
    </location>
</feature>
<reference evidence="2 3" key="1">
    <citation type="submission" date="2019-12" db="EMBL/GenBank/DDBJ databases">
        <title>A genome sequence resource for the geographically widespread anthracnose pathogen Colletotrichum asianum.</title>
        <authorList>
            <person name="Meng Y."/>
        </authorList>
    </citation>
    <scope>NUCLEOTIDE SEQUENCE [LARGE SCALE GENOMIC DNA]</scope>
    <source>
        <strain evidence="2 3">ICMP 18580</strain>
    </source>
</reference>
<name>A0A8H3WII9_9PEZI</name>
<dbReference type="AlphaFoldDB" id="A0A8H3WII9"/>
<sequence>MSSGGRTPIYYHDPTNPPWQDPKAGKESLSHGGHGKDKGGSSSGGNSGNTGGNTGGGGGGGGGGNKK</sequence>
<feature type="compositionally biased region" description="Basic and acidic residues" evidence="1">
    <location>
        <begin position="23"/>
        <end position="39"/>
    </location>
</feature>
<organism evidence="2 3">
    <name type="scientific">Colletotrichum asianum</name>
    <dbReference type="NCBI Taxonomy" id="702518"/>
    <lineage>
        <taxon>Eukaryota</taxon>
        <taxon>Fungi</taxon>
        <taxon>Dikarya</taxon>
        <taxon>Ascomycota</taxon>
        <taxon>Pezizomycotina</taxon>
        <taxon>Sordariomycetes</taxon>
        <taxon>Hypocreomycetidae</taxon>
        <taxon>Glomerellales</taxon>
        <taxon>Glomerellaceae</taxon>
        <taxon>Colletotrichum</taxon>
        <taxon>Colletotrichum gloeosporioides species complex</taxon>
    </lineage>
</organism>
<feature type="compositionally biased region" description="Gly residues" evidence="1">
    <location>
        <begin position="41"/>
        <end position="67"/>
    </location>
</feature>
<gene>
    <name evidence="2" type="ORF">GQ607_005704</name>
</gene>